<dbReference type="GO" id="GO:0015074">
    <property type="term" value="P:DNA integration"/>
    <property type="evidence" value="ECO:0007669"/>
    <property type="project" value="InterPro"/>
</dbReference>
<feature type="domain" description="Tyr recombinase" evidence="4">
    <location>
        <begin position="169"/>
        <end position="371"/>
    </location>
</feature>
<organism evidence="6 7">
    <name type="scientific">Levilactobacillus parabrevis ATCC 53295</name>
    <dbReference type="NCBI Taxonomy" id="1267003"/>
    <lineage>
        <taxon>Bacteria</taxon>
        <taxon>Bacillati</taxon>
        <taxon>Bacillota</taxon>
        <taxon>Bacilli</taxon>
        <taxon>Lactobacillales</taxon>
        <taxon>Lactobacillaceae</taxon>
        <taxon>Levilactobacillus</taxon>
    </lineage>
</organism>
<dbReference type="PANTHER" id="PTHR30349">
    <property type="entry name" value="PHAGE INTEGRASE-RELATED"/>
    <property type="match status" value="1"/>
</dbReference>
<dbReference type="EMBL" id="AZCZ01000023">
    <property type="protein sequence ID" value="KRK36328.1"/>
    <property type="molecule type" value="Genomic_DNA"/>
</dbReference>
<gene>
    <name evidence="6" type="ORF">FD07_GL000888</name>
</gene>
<name>A0A0R1GR03_9LACO</name>
<evidence type="ECO:0000256" key="3">
    <source>
        <dbReference type="PROSITE-ProRule" id="PRU01248"/>
    </source>
</evidence>
<dbReference type="PROSITE" id="PS51898">
    <property type="entry name" value="TYR_RECOMBINASE"/>
    <property type="match status" value="1"/>
</dbReference>
<dbReference type="GO" id="GO:0003677">
    <property type="term" value="F:DNA binding"/>
    <property type="evidence" value="ECO:0007669"/>
    <property type="project" value="UniProtKB-UniRule"/>
</dbReference>
<dbReference type="PROSITE" id="PS51900">
    <property type="entry name" value="CB"/>
    <property type="match status" value="1"/>
</dbReference>
<dbReference type="InterPro" id="IPR010998">
    <property type="entry name" value="Integrase_recombinase_N"/>
</dbReference>
<dbReference type="OrthoDB" id="9803188at2"/>
<dbReference type="AlphaFoldDB" id="A0A0R1GR03"/>
<dbReference type="InterPro" id="IPR002104">
    <property type="entry name" value="Integrase_catalytic"/>
</dbReference>
<evidence type="ECO:0000259" key="5">
    <source>
        <dbReference type="PROSITE" id="PS51900"/>
    </source>
</evidence>
<keyword evidence="1 3" id="KW-0238">DNA-binding</keyword>
<accession>A0A0R1GR03</accession>
<dbReference type="STRING" id="357278.IV61_GL000954"/>
<dbReference type="InterPro" id="IPR025269">
    <property type="entry name" value="SAM-like_dom"/>
</dbReference>
<comment type="caution">
    <text evidence="6">The sequence shown here is derived from an EMBL/GenBank/DDBJ whole genome shotgun (WGS) entry which is preliminary data.</text>
</comment>
<sequence>MSRIIKNPCKGKQARPWKAEFSQGSGKKHRTRISSVFDSKREAQSWLAEMVATHATSQYFNRDMLLADYLRIWFKLFRKDAAPATKATYTATSKHVQKYLPTVTLADLNQATLQGFFNALGRTHSKESLRKDLVHLRMALGSATMDGIISNDPTQRIRLVADVGRTRSDKQKFMKKSQYQAVRDELMKQVPGINQISLMVLVVISQTALRVGEALALRFDDINFETGVLHVDESFDTCSGELRPPKTPSAIRDVPVTERLRSMLVVWHKQHSDYLSTQGVDNTKGLLFLRGDGKLPRGTSVNYRYQQLQRRLGFETLFSTHTQRHFLVSQMIQNPAISLTYVSRFLGHSSETITQQYYLGLIPDEIDEQSEQVAQVIAEI</sequence>
<dbReference type="CDD" id="cd01189">
    <property type="entry name" value="INT_ICEBs1_C_like"/>
    <property type="match status" value="1"/>
</dbReference>
<proteinExistence type="predicted"/>
<dbReference type="InterPro" id="IPR013762">
    <property type="entry name" value="Integrase-like_cat_sf"/>
</dbReference>
<feature type="domain" description="Core-binding (CB)" evidence="5">
    <location>
        <begin position="64"/>
        <end position="144"/>
    </location>
</feature>
<dbReference type="Pfam" id="PF13102">
    <property type="entry name" value="Phage_int_SAM_5"/>
    <property type="match status" value="1"/>
</dbReference>
<evidence type="ECO:0000313" key="6">
    <source>
        <dbReference type="EMBL" id="KRK36328.1"/>
    </source>
</evidence>
<dbReference type="InterPro" id="IPR050090">
    <property type="entry name" value="Tyrosine_recombinase_XerCD"/>
</dbReference>
<dbReference type="Gene3D" id="1.10.443.10">
    <property type="entry name" value="Intergrase catalytic core"/>
    <property type="match status" value="1"/>
</dbReference>
<evidence type="ECO:0000313" key="7">
    <source>
        <dbReference type="Proteomes" id="UP000051176"/>
    </source>
</evidence>
<evidence type="ECO:0000256" key="1">
    <source>
        <dbReference type="ARBA" id="ARBA00023125"/>
    </source>
</evidence>
<dbReference type="SUPFAM" id="SSF56349">
    <property type="entry name" value="DNA breaking-rejoining enzymes"/>
    <property type="match status" value="1"/>
</dbReference>
<dbReference type="eggNOG" id="COG0582">
    <property type="taxonomic scope" value="Bacteria"/>
</dbReference>
<protein>
    <submittedName>
        <fullName evidence="6">Prophage Lp2 protein 2, integrase</fullName>
    </submittedName>
</protein>
<keyword evidence="2" id="KW-0233">DNA recombination</keyword>
<evidence type="ECO:0000256" key="2">
    <source>
        <dbReference type="ARBA" id="ARBA00023172"/>
    </source>
</evidence>
<dbReference type="GO" id="GO:0006310">
    <property type="term" value="P:DNA recombination"/>
    <property type="evidence" value="ECO:0007669"/>
    <property type="project" value="UniProtKB-KW"/>
</dbReference>
<dbReference type="PATRIC" id="fig|1267003.4.peg.945"/>
<keyword evidence="7" id="KW-1185">Reference proteome</keyword>
<evidence type="ECO:0000259" key="4">
    <source>
        <dbReference type="PROSITE" id="PS51898"/>
    </source>
</evidence>
<dbReference type="Pfam" id="PF00589">
    <property type="entry name" value="Phage_integrase"/>
    <property type="match status" value="1"/>
</dbReference>
<dbReference type="InterPro" id="IPR044068">
    <property type="entry name" value="CB"/>
</dbReference>
<dbReference type="Gene3D" id="1.10.150.130">
    <property type="match status" value="1"/>
</dbReference>
<dbReference type="RefSeq" id="WP_020089669.1">
    <property type="nucleotide sequence ID" value="NZ_AZCZ01000023.1"/>
</dbReference>
<dbReference type="InterPro" id="IPR011010">
    <property type="entry name" value="DNA_brk_join_enz"/>
</dbReference>
<dbReference type="Proteomes" id="UP000051176">
    <property type="component" value="Unassembled WGS sequence"/>
</dbReference>
<dbReference type="PANTHER" id="PTHR30349:SF88">
    <property type="entry name" value="BLL1584 PROTEIN"/>
    <property type="match status" value="1"/>
</dbReference>
<reference evidence="6 7" key="1">
    <citation type="journal article" date="2015" name="Genome Announc.">
        <title>Expanding the biotechnology potential of lactobacilli through comparative genomics of 213 strains and associated genera.</title>
        <authorList>
            <person name="Sun Z."/>
            <person name="Harris H.M."/>
            <person name="McCann A."/>
            <person name="Guo C."/>
            <person name="Argimon S."/>
            <person name="Zhang W."/>
            <person name="Yang X."/>
            <person name="Jeffery I.B."/>
            <person name="Cooney J.C."/>
            <person name="Kagawa T.F."/>
            <person name="Liu W."/>
            <person name="Song Y."/>
            <person name="Salvetti E."/>
            <person name="Wrobel A."/>
            <person name="Rasinkangas P."/>
            <person name="Parkhill J."/>
            <person name="Rea M.C."/>
            <person name="O'Sullivan O."/>
            <person name="Ritari J."/>
            <person name="Douillard F.P."/>
            <person name="Paul Ross R."/>
            <person name="Yang R."/>
            <person name="Briner A.E."/>
            <person name="Felis G.E."/>
            <person name="de Vos W.M."/>
            <person name="Barrangou R."/>
            <person name="Klaenhammer T.R."/>
            <person name="Caufield P.W."/>
            <person name="Cui Y."/>
            <person name="Zhang H."/>
            <person name="O'Toole P.W."/>
        </authorList>
    </citation>
    <scope>NUCLEOTIDE SEQUENCE [LARGE SCALE GENOMIC DNA]</scope>
    <source>
        <strain evidence="6 7">ATCC 53295</strain>
    </source>
</reference>